<keyword evidence="3" id="KW-0436">Ligase</keyword>
<comment type="pathway">
    <text evidence="1">Protein modification; [NiFe] hydrogenase maturation.</text>
</comment>
<dbReference type="SUPFAM" id="SSF55821">
    <property type="entry name" value="YrdC/RibB"/>
    <property type="match status" value="1"/>
</dbReference>
<dbReference type="Pfam" id="PF07503">
    <property type="entry name" value="zf-HYPF"/>
    <property type="match status" value="2"/>
</dbReference>
<dbReference type="NCBIfam" id="TIGR00143">
    <property type="entry name" value="hypF"/>
    <property type="match status" value="1"/>
</dbReference>
<comment type="catalytic activity">
    <reaction evidence="9">
        <text>an acyl phosphate + H2O = a carboxylate + phosphate + H(+)</text>
        <dbReference type="Rhea" id="RHEA:14965"/>
        <dbReference type="ChEBI" id="CHEBI:15377"/>
        <dbReference type="ChEBI" id="CHEBI:15378"/>
        <dbReference type="ChEBI" id="CHEBI:29067"/>
        <dbReference type="ChEBI" id="CHEBI:43474"/>
        <dbReference type="ChEBI" id="CHEBI:59918"/>
        <dbReference type="EC" id="3.6.1.7"/>
    </reaction>
</comment>
<evidence type="ECO:0000259" key="10">
    <source>
        <dbReference type="PROSITE" id="PS51160"/>
    </source>
</evidence>
<dbReference type="Pfam" id="PF17788">
    <property type="entry name" value="HypF_C"/>
    <property type="match status" value="1"/>
</dbReference>
<reference evidence="12 13" key="1">
    <citation type="submission" date="2019-07" db="EMBL/GenBank/DDBJ databases">
        <title>Genomic Encyclopedia of Archaeal and Bacterial Type Strains, Phase II (KMG-II): from individual species to whole genera.</title>
        <authorList>
            <person name="Goeker M."/>
        </authorList>
    </citation>
    <scope>NUCLEOTIDE SEQUENCE [LARGE SCALE GENOMIC DNA]</scope>
    <source>
        <strain evidence="12 13">ATCC BAA-1139</strain>
    </source>
</reference>
<comment type="caution">
    <text evidence="12">The sequence shown here is derived from an EMBL/GenBank/DDBJ whole genome shotgun (WGS) entry which is preliminary data.</text>
</comment>
<evidence type="ECO:0000256" key="8">
    <source>
        <dbReference type="PIRNR" id="PIRNR006256"/>
    </source>
</evidence>
<dbReference type="PROSITE" id="PS51163">
    <property type="entry name" value="YRDC"/>
    <property type="match status" value="1"/>
</dbReference>
<dbReference type="EC" id="6.2.-.-" evidence="8"/>
<feature type="active site" evidence="9">
    <location>
        <position position="37"/>
    </location>
</feature>
<organism evidence="12 13">
    <name type="scientific">Geobacter argillaceus</name>
    <dbReference type="NCBI Taxonomy" id="345631"/>
    <lineage>
        <taxon>Bacteria</taxon>
        <taxon>Pseudomonadati</taxon>
        <taxon>Thermodesulfobacteriota</taxon>
        <taxon>Desulfuromonadia</taxon>
        <taxon>Geobacterales</taxon>
        <taxon>Geobacteraceae</taxon>
        <taxon>Geobacter</taxon>
    </lineage>
</organism>
<dbReference type="Pfam" id="PF01300">
    <property type="entry name" value="Sua5_yciO_yrdC"/>
    <property type="match status" value="1"/>
</dbReference>
<dbReference type="InterPro" id="IPR051060">
    <property type="entry name" value="Carbamoyltrans_HypF-like"/>
</dbReference>
<dbReference type="SUPFAM" id="SSF53067">
    <property type="entry name" value="Actin-like ATPase domain"/>
    <property type="match status" value="1"/>
</dbReference>
<evidence type="ECO:0000256" key="1">
    <source>
        <dbReference type="ARBA" id="ARBA00004711"/>
    </source>
</evidence>
<dbReference type="GO" id="GO:0016874">
    <property type="term" value="F:ligase activity"/>
    <property type="evidence" value="ECO:0007669"/>
    <property type="project" value="UniProtKB-UniRule"/>
</dbReference>
<evidence type="ECO:0000256" key="6">
    <source>
        <dbReference type="ARBA" id="ARBA00022833"/>
    </source>
</evidence>
<keyword evidence="9" id="KW-0378">Hydrolase</keyword>
<dbReference type="InterPro" id="IPR017968">
    <property type="entry name" value="Acylphosphatase_CS"/>
</dbReference>
<dbReference type="FunFam" id="3.30.420.40:FF:000124">
    <property type="entry name" value="Carbamoyltransferase HypF"/>
    <property type="match status" value="1"/>
</dbReference>
<evidence type="ECO:0000256" key="9">
    <source>
        <dbReference type="PROSITE-ProRule" id="PRU00520"/>
    </source>
</evidence>
<feature type="domain" description="Acylphosphatase-like" evidence="10">
    <location>
        <begin position="4"/>
        <end position="90"/>
    </location>
</feature>
<comment type="similarity">
    <text evidence="2 8">Belongs to the carbamoyltransferase HypF family.</text>
</comment>
<name>A0A562VNL6_9BACT</name>
<protein>
    <recommendedName>
        <fullName evidence="8">Carbamoyltransferase</fullName>
        <ecNumber evidence="8">6.2.-.-</ecNumber>
    </recommendedName>
</protein>
<dbReference type="OrthoDB" id="9808093at2"/>
<dbReference type="Pfam" id="PF00708">
    <property type="entry name" value="Acylphosphatase"/>
    <property type="match status" value="1"/>
</dbReference>
<dbReference type="PANTHER" id="PTHR42959:SF1">
    <property type="entry name" value="CARBAMOYLTRANSFERASE HYPF"/>
    <property type="match status" value="1"/>
</dbReference>
<evidence type="ECO:0000256" key="7">
    <source>
        <dbReference type="ARBA" id="ARBA00048220"/>
    </source>
</evidence>
<dbReference type="PROSITE" id="PS51160">
    <property type="entry name" value="ACYLPHOSPHATASE_3"/>
    <property type="match status" value="1"/>
</dbReference>
<evidence type="ECO:0000256" key="2">
    <source>
        <dbReference type="ARBA" id="ARBA00008097"/>
    </source>
</evidence>
<sequence>MIKRLRIEIEGIVQGVGFRPYVYRLATTRQLAGWVRNTPQGVLIEVEGPQESLRDFRAVLEREAPPLAVITAQHSRELPPCGERQFAIVESGAGLAAAQVAPDADVCSDCLRELFDPTDRRYRYPFINCTNCGPRYSIITAVPYDRPSTTMAPFVMCTACQREYEDPADRRFHAQPNACPACGPRLRLLDRQGREIAGDPLSQAVGLLREGQILAIKGTGGYHLAVDAGNAAAVAELRRRKLRDEKPFAVMAADLERINGFAEPTALEKRLLTGPERPIVLLKKRAWCSGAGAGKDPIAPLVAPANGYYGVMLPATPLHHLLLKDTFAALVMTSGNVSDEPIQYRDEEALAALGGIVDGFLTHDRAIHTREDDAVIRVFRGAPLFLRRSRGYVPRGVQLPSAQRSVLAVGGELKSAACLTRNDRAFLTQHAGDLKNATTFAAQAEIITHLQRLLAIEPAVVAHDLHPDYHSTLHAAGIAGLPKVVVQHHHAHLASCMAEHRLEGEVLGVIFDGMGYGLDGTAWGGEFLLGDYRTFRRVGHFRPVAMPGGDAAAREPFRMAIAWLWEGYGTRLFDLPLGCFRHLGGQERKLFLQMLERQVNSPLTSSCGRLFDAVAALLGLASHASYEGQAAIELEGVAERGNVQEPYPFAIIPGTAGLQLDLRPLISAIVAELLAEVPRPDIAATFHHSLALGVAAICRAIRKEHGCGRIALSGGVFQNRLLTEWVATMLEQDGFTVFTHRLVPPNDGGLALGQAVIAGRSHLCA</sequence>
<dbReference type="InterPro" id="IPR055128">
    <property type="entry name" value="HypF_C_2"/>
</dbReference>
<dbReference type="GO" id="GO:0003725">
    <property type="term" value="F:double-stranded RNA binding"/>
    <property type="evidence" value="ECO:0007669"/>
    <property type="project" value="InterPro"/>
</dbReference>
<evidence type="ECO:0000259" key="11">
    <source>
        <dbReference type="PROSITE" id="PS51163"/>
    </source>
</evidence>
<accession>A0A562VNL6</accession>
<evidence type="ECO:0000313" key="13">
    <source>
        <dbReference type="Proteomes" id="UP000319449"/>
    </source>
</evidence>
<keyword evidence="4" id="KW-0479">Metal-binding</keyword>
<feature type="domain" description="YrdC-like" evidence="11">
    <location>
        <begin position="198"/>
        <end position="391"/>
    </location>
</feature>
<dbReference type="GO" id="GO:0003998">
    <property type="term" value="F:acylphosphatase activity"/>
    <property type="evidence" value="ECO:0007669"/>
    <property type="project" value="UniProtKB-EC"/>
</dbReference>
<dbReference type="InterPro" id="IPR036046">
    <property type="entry name" value="Acylphosphatase-like_dom_sf"/>
</dbReference>
<dbReference type="InterPro" id="IPR043129">
    <property type="entry name" value="ATPase_NBD"/>
</dbReference>
<feature type="active site" evidence="9">
    <location>
        <position position="19"/>
    </location>
</feature>
<keyword evidence="13" id="KW-1185">Reference proteome</keyword>
<evidence type="ECO:0000256" key="5">
    <source>
        <dbReference type="ARBA" id="ARBA00022771"/>
    </source>
</evidence>
<dbReference type="PIRSF" id="PIRSF006256">
    <property type="entry name" value="CMPcnvr_hdrg_mat"/>
    <property type="match status" value="1"/>
</dbReference>
<comment type="catalytic activity">
    <reaction evidence="7">
        <text>C-terminal L-cysteinyl-[HypE protein] + carbamoyl phosphate + ATP + H2O = C-terminal S-carboxamide-L-cysteinyl-[HypE protein] + AMP + phosphate + diphosphate + H(+)</text>
        <dbReference type="Rhea" id="RHEA:55636"/>
        <dbReference type="Rhea" id="RHEA-COMP:14247"/>
        <dbReference type="Rhea" id="RHEA-COMP:14392"/>
        <dbReference type="ChEBI" id="CHEBI:15377"/>
        <dbReference type="ChEBI" id="CHEBI:15378"/>
        <dbReference type="ChEBI" id="CHEBI:30616"/>
        <dbReference type="ChEBI" id="CHEBI:33019"/>
        <dbReference type="ChEBI" id="CHEBI:43474"/>
        <dbReference type="ChEBI" id="CHEBI:58228"/>
        <dbReference type="ChEBI" id="CHEBI:76913"/>
        <dbReference type="ChEBI" id="CHEBI:139126"/>
        <dbReference type="ChEBI" id="CHEBI:456215"/>
    </reaction>
</comment>
<dbReference type="UniPathway" id="UPA00335"/>
<evidence type="ECO:0000313" key="12">
    <source>
        <dbReference type="EMBL" id="TWJ19586.1"/>
    </source>
</evidence>
<dbReference type="Pfam" id="PF22521">
    <property type="entry name" value="HypF_C_2"/>
    <property type="match status" value="1"/>
</dbReference>
<dbReference type="InterPro" id="IPR041440">
    <property type="entry name" value="HypF_C"/>
</dbReference>
<dbReference type="AlphaFoldDB" id="A0A562VNL6"/>
<evidence type="ECO:0000256" key="3">
    <source>
        <dbReference type="ARBA" id="ARBA00022598"/>
    </source>
</evidence>
<dbReference type="Gene3D" id="3.90.870.50">
    <property type="match status" value="1"/>
</dbReference>
<dbReference type="InterPro" id="IPR011125">
    <property type="entry name" value="Znf_HypF"/>
</dbReference>
<gene>
    <name evidence="12" type="ORF">JN12_01703</name>
</gene>
<dbReference type="InterPro" id="IPR004421">
    <property type="entry name" value="Carbamoyltransferase_HypF"/>
</dbReference>
<dbReference type="RefSeq" id="WP_145021186.1">
    <property type="nucleotide sequence ID" value="NZ_VLLN01000008.1"/>
</dbReference>
<keyword evidence="12" id="KW-0808">Transferase</keyword>
<proteinExistence type="inferred from homology"/>
<dbReference type="InterPro" id="IPR001792">
    <property type="entry name" value="Acylphosphatase-like_dom"/>
</dbReference>
<dbReference type="EMBL" id="VLLN01000008">
    <property type="protein sequence ID" value="TWJ19586.1"/>
    <property type="molecule type" value="Genomic_DNA"/>
</dbReference>
<dbReference type="Gene3D" id="3.30.110.120">
    <property type="match status" value="1"/>
</dbReference>
<dbReference type="GO" id="GO:0016743">
    <property type="term" value="F:carboxyl- or carbamoyltransferase activity"/>
    <property type="evidence" value="ECO:0007669"/>
    <property type="project" value="UniProtKB-UniRule"/>
</dbReference>
<keyword evidence="5" id="KW-0863">Zinc-finger</keyword>
<dbReference type="InterPro" id="IPR006070">
    <property type="entry name" value="Sua5-like_dom"/>
</dbReference>
<dbReference type="Proteomes" id="UP000319449">
    <property type="component" value="Unassembled WGS sequence"/>
</dbReference>
<evidence type="ECO:0000256" key="4">
    <source>
        <dbReference type="ARBA" id="ARBA00022723"/>
    </source>
</evidence>
<dbReference type="Gene3D" id="3.30.420.360">
    <property type="match status" value="1"/>
</dbReference>
<dbReference type="GO" id="GO:0051604">
    <property type="term" value="P:protein maturation"/>
    <property type="evidence" value="ECO:0007669"/>
    <property type="project" value="TreeGrafter"/>
</dbReference>
<dbReference type="InterPro" id="IPR017945">
    <property type="entry name" value="DHBP_synth_RibB-like_a/b_dom"/>
</dbReference>
<dbReference type="PROSITE" id="PS00150">
    <property type="entry name" value="ACYLPHOSPHATASE_1"/>
    <property type="match status" value="1"/>
</dbReference>
<dbReference type="GO" id="GO:0008270">
    <property type="term" value="F:zinc ion binding"/>
    <property type="evidence" value="ECO:0007669"/>
    <property type="project" value="UniProtKB-KW"/>
</dbReference>
<dbReference type="Gene3D" id="3.30.420.40">
    <property type="match status" value="1"/>
</dbReference>
<keyword evidence="6" id="KW-0862">Zinc</keyword>
<dbReference type="PANTHER" id="PTHR42959">
    <property type="entry name" value="CARBAMOYLTRANSFERASE"/>
    <property type="match status" value="1"/>
</dbReference>
<dbReference type="SUPFAM" id="SSF54975">
    <property type="entry name" value="Acylphosphatase/BLUF domain-like"/>
    <property type="match status" value="1"/>
</dbReference>